<proteinExistence type="predicted"/>
<name>A0A1S7P740_9HYPH</name>
<dbReference type="EMBL" id="FBWK01000012">
    <property type="protein sequence ID" value="CUX17030.1"/>
    <property type="molecule type" value="Genomic_DNA"/>
</dbReference>
<evidence type="ECO:0000313" key="2">
    <source>
        <dbReference type="Proteomes" id="UP000191988"/>
    </source>
</evidence>
<gene>
    <name evidence="1" type="ORF">AGR3A_Cc20222</name>
</gene>
<dbReference type="AlphaFoldDB" id="A0A1S7P740"/>
<dbReference type="Proteomes" id="UP000191988">
    <property type="component" value="Unassembled WGS sequence"/>
</dbReference>
<organism evidence="1 2">
    <name type="scientific">Agrobacterium tomkonis CFBP 6623</name>
    <dbReference type="NCBI Taxonomy" id="1183432"/>
    <lineage>
        <taxon>Bacteria</taxon>
        <taxon>Pseudomonadati</taxon>
        <taxon>Pseudomonadota</taxon>
        <taxon>Alphaproteobacteria</taxon>
        <taxon>Hyphomicrobiales</taxon>
        <taxon>Rhizobiaceae</taxon>
        <taxon>Rhizobium/Agrobacterium group</taxon>
        <taxon>Agrobacterium</taxon>
        <taxon>Agrobacterium tumefaciens complex</taxon>
    </lineage>
</organism>
<protein>
    <submittedName>
        <fullName evidence="1">Uncharacterized protein</fullName>
    </submittedName>
</protein>
<keyword evidence="2" id="KW-1185">Reference proteome</keyword>
<sequence>MRHQPWNQQKGLLSPVRRRKAAWPDPLVNCIEHMEEMAAPRGGHFIRPAIRGAADLDELPCR</sequence>
<reference evidence="2" key="1">
    <citation type="submission" date="2016-01" db="EMBL/GenBank/DDBJ databases">
        <authorList>
            <person name="Regsiter A."/>
            <person name="william w."/>
        </authorList>
    </citation>
    <scope>NUCLEOTIDE SEQUENCE [LARGE SCALE GENOMIC DNA]</scope>
    <source>
        <strain evidence="2">CFBP 6623</strain>
    </source>
</reference>
<accession>A0A1S7P740</accession>
<dbReference type="STRING" id="1183432.AGR3A_Cc20222"/>
<evidence type="ECO:0000313" key="1">
    <source>
        <dbReference type="EMBL" id="CUX17030.1"/>
    </source>
</evidence>